<comment type="caution">
    <text evidence="3">The sequence shown here is derived from an EMBL/GenBank/DDBJ whole genome shotgun (WGS) entry which is preliminary data.</text>
</comment>
<gene>
    <name evidence="3" type="ORF">GCM10010196_30480</name>
</gene>
<dbReference type="EMBL" id="BMRJ01000004">
    <property type="protein sequence ID" value="GGR34358.1"/>
    <property type="molecule type" value="Genomic_DNA"/>
</dbReference>
<keyword evidence="1" id="KW-0472">Membrane</keyword>
<reference evidence="3" key="1">
    <citation type="journal article" date="2014" name="Int. J. Syst. Evol. Microbiol.">
        <title>Complete genome sequence of Corynebacterium casei LMG S-19264T (=DSM 44701T), isolated from a smear-ripened cheese.</title>
        <authorList>
            <consortium name="US DOE Joint Genome Institute (JGI-PGF)"/>
            <person name="Walter F."/>
            <person name="Albersmeier A."/>
            <person name="Kalinowski J."/>
            <person name="Ruckert C."/>
        </authorList>
    </citation>
    <scope>NUCLEOTIDE SEQUENCE</scope>
    <source>
        <strain evidence="3">JCM 3346</strain>
    </source>
</reference>
<organism evidence="3 4">
    <name type="scientific">Agromyces mediolanus</name>
    <name type="common">Corynebacterium mediolanum</name>
    <dbReference type="NCBI Taxonomy" id="41986"/>
    <lineage>
        <taxon>Bacteria</taxon>
        <taxon>Bacillati</taxon>
        <taxon>Actinomycetota</taxon>
        <taxon>Actinomycetes</taxon>
        <taxon>Micrococcales</taxon>
        <taxon>Microbacteriaceae</taxon>
        <taxon>Agromyces</taxon>
    </lineage>
</organism>
<dbReference type="InterPro" id="IPR005182">
    <property type="entry name" value="YdbS-like_PH"/>
</dbReference>
<reference evidence="3" key="2">
    <citation type="submission" date="2020-09" db="EMBL/GenBank/DDBJ databases">
        <authorList>
            <person name="Sun Q."/>
            <person name="Ohkuma M."/>
        </authorList>
    </citation>
    <scope>NUCLEOTIDE SEQUENCE</scope>
    <source>
        <strain evidence="3">JCM 3346</strain>
    </source>
</reference>
<keyword evidence="1" id="KW-1133">Transmembrane helix</keyword>
<dbReference type="Proteomes" id="UP000610303">
    <property type="component" value="Unassembled WGS sequence"/>
</dbReference>
<dbReference type="PANTHER" id="PTHR37938:SF1">
    <property type="entry name" value="BLL0215 PROTEIN"/>
    <property type="match status" value="1"/>
</dbReference>
<dbReference type="RefSeq" id="WP_189086260.1">
    <property type="nucleotide sequence ID" value="NZ_BMRJ01000004.1"/>
</dbReference>
<dbReference type="PANTHER" id="PTHR37938">
    <property type="entry name" value="BLL0215 PROTEIN"/>
    <property type="match status" value="1"/>
</dbReference>
<evidence type="ECO:0000259" key="2">
    <source>
        <dbReference type="Pfam" id="PF03703"/>
    </source>
</evidence>
<feature type="domain" description="YdbS-like PH" evidence="2">
    <location>
        <begin position="79"/>
        <end position="142"/>
    </location>
</feature>
<dbReference type="Pfam" id="PF03703">
    <property type="entry name" value="bPH_2"/>
    <property type="match status" value="1"/>
</dbReference>
<dbReference type="AlphaFoldDB" id="A0A918CQ25"/>
<accession>A0A918CQ25</accession>
<evidence type="ECO:0000313" key="4">
    <source>
        <dbReference type="Proteomes" id="UP000610303"/>
    </source>
</evidence>
<keyword evidence="1" id="KW-0812">Transmembrane</keyword>
<evidence type="ECO:0000256" key="1">
    <source>
        <dbReference type="SAM" id="Phobius"/>
    </source>
</evidence>
<feature type="transmembrane region" description="Helical" evidence="1">
    <location>
        <begin position="27"/>
        <end position="49"/>
    </location>
</feature>
<name>A0A918CQ25_AGRME</name>
<evidence type="ECO:0000313" key="3">
    <source>
        <dbReference type="EMBL" id="GGR34358.1"/>
    </source>
</evidence>
<feature type="transmembrane region" description="Helical" evidence="1">
    <location>
        <begin position="55"/>
        <end position="77"/>
    </location>
</feature>
<proteinExistence type="predicted"/>
<keyword evidence="4" id="KW-1185">Reference proteome</keyword>
<protein>
    <recommendedName>
        <fullName evidence="2">YdbS-like PH domain-containing protein</fullName>
    </recommendedName>
</protein>
<sequence length="179" mass="19823">MRPPETEQRQATPERVVARLRRHGRRLILPAIVLIGVAGGAAYASGILLEDWQRWALLGGSVLLVLLACLLPFLSWLAGRVTITDRRVIVTNGVFVRVRRELPLRRGYDVTVRRTPGQRMFGSGDVRIDVGRDRPFVLKDLPGPELAQQALHELIAGAPSVAPLQPAQTDADTVMWGQR</sequence>